<organism evidence="7 8">
    <name type="scientific">Candidatus Saccharicenans subterraneus</name>
    <dbReference type="NCBI Taxonomy" id="2508984"/>
    <lineage>
        <taxon>Bacteria</taxon>
        <taxon>Candidatus Aminicenantota</taxon>
        <taxon>Candidatus Aminicenantia</taxon>
        <taxon>Candidatus Aminicenantales</taxon>
        <taxon>Candidatus Saccharicenantaceae</taxon>
        <taxon>Candidatus Saccharicenans</taxon>
    </lineage>
</organism>
<evidence type="ECO:0000256" key="4">
    <source>
        <dbReference type="ARBA" id="ARBA00023004"/>
    </source>
</evidence>
<dbReference type="Gene3D" id="3.40.50.11540">
    <property type="entry name" value="NADH-ubiquinone oxidoreductase 51kDa subunit"/>
    <property type="match status" value="1"/>
</dbReference>
<name>A0A3E2BKA2_9BACT</name>
<dbReference type="Pfam" id="PF12838">
    <property type="entry name" value="Fer4_7"/>
    <property type="match status" value="1"/>
</dbReference>
<accession>A0A3E2BKA2</accession>
<dbReference type="InterPro" id="IPR036249">
    <property type="entry name" value="Thioredoxin-like_sf"/>
</dbReference>
<keyword evidence="5" id="KW-0411">Iron-sulfur</keyword>
<dbReference type="InterPro" id="IPR001949">
    <property type="entry name" value="NADH-UbQ_OxRdtase_51kDa_CS"/>
</dbReference>
<dbReference type="GO" id="GO:0008137">
    <property type="term" value="F:NADH dehydrogenase (ubiquinone) activity"/>
    <property type="evidence" value="ECO:0007669"/>
    <property type="project" value="InterPro"/>
</dbReference>
<sequence length="636" mass="68816">MIDQKKRLRTVGELRALRSGLQAASKPKRLVSVSAASCGRASGALAVASALAEEIRKRGLESSVELRLTGCHGLCQFEPDIIIFPEKIFYPNLTPERVPLMVEETLVRGRTVSELAFKESTDRQVFPRLDDLPFLKKQVRWLLDRHLVLDPEQLESYLEHGGFLALEKVLSGMPPQEVINLVLASGLRGRGGAGFPTGLKWRLARESGQSEKYLICNGDEGDPGAYMDRGLLESNPFSIIEGMIIGGYAVGAARGFIYIREEYPLALERVSTALDRAREAGLLGDNILGSDFSFELELVRGAGAFVSGEEMALIASIEGRRAFPRQRPPFPVVRGLWGRPTVINNVETWANVPLIILKGPAWFSSVGTASSKGTKIFSLVGKVRYTGLVEVPFGLTLKEVIEEVGGGPEPGQRIKAVQTGGPSGGCLPASLFNLPLDYESLQAAGSIMGSGGMIVIDEATCIVDLILYFLRFAREESCGQCAPCRLGTTRMVRILERITRGEGSPDDLELLARVGRTMREASLCGLGRTAANPVLSALRYFRDELERHVLGKECPAGICRGLISYRIDKSRCTGCLLCLNSCPVAAIAVADDGYPTIDQKLCTRCGACFAACPPGVSAVTKLNGKQDRIAEKPGEG</sequence>
<dbReference type="PROSITE" id="PS51379">
    <property type="entry name" value="4FE4S_FER_2"/>
    <property type="match status" value="2"/>
</dbReference>
<dbReference type="InterPro" id="IPR019554">
    <property type="entry name" value="Soluble_ligand-bd"/>
</dbReference>
<dbReference type="GO" id="GO:0051539">
    <property type="term" value="F:4 iron, 4 sulfur cluster binding"/>
    <property type="evidence" value="ECO:0007669"/>
    <property type="project" value="UniProtKB-KW"/>
</dbReference>
<comment type="similarity">
    <text evidence="1">Belongs to the complex I 51 kDa subunit family.</text>
</comment>
<dbReference type="Gene3D" id="3.40.30.10">
    <property type="entry name" value="Glutaredoxin"/>
    <property type="match status" value="1"/>
</dbReference>
<dbReference type="SMART" id="SM00928">
    <property type="entry name" value="NADH_4Fe-4S"/>
    <property type="match status" value="1"/>
</dbReference>
<evidence type="ECO:0000313" key="7">
    <source>
        <dbReference type="EMBL" id="RFT15046.1"/>
    </source>
</evidence>
<dbReference type="PANTHER" id="PTHR43578:SF3">
    <property type="entry name" value="NADH-QUINONE OXIDOREDUCTASE SUBUNIT F"/>
    <property type="match status" value="1"/>
</dbReference>
<dbReference type="InterPro" id="IPR017900">
    <property type="entry name" value="4Fe4S_Fe_S_CS"/>
</dbReference>
<dbReference type="Gene3D" id="1.20.1440.230">
    <property type="entry name" value="NADH-ubiquinone oxidoreductase 51kDa subunit, iron-sulphur binding domain"/>
    <property type="match status" value="1"/>
</dbReference>
<evidence type="ECO:0000256" key="2">
    <source>
        <dbReference type="ARBA" id="ARBA00022485"/>
    </source>
</evidence>
<dbReference type="SUPFAM" id="SSF142984">
    <property type="entry name" value="Nqo1 middle domain-like"/>
    <property type="match status" value="1"/>
</dbReference>
<gene>
    <name evidence="7" type="ORF">OP8BY_0677</name>
</gene>
<proteinExistence type="inferred from homology"/>
<feature type="domain" description="4Fe-4S ferredoxin-type" evidence="6">
    <location>
        <begin position="593"/>
        <end position="622"/>
    </location>
</feature>
<dbReference type="Gene3D" id="3.30.70.20">
    <property type="match status" value="1"/>
</dbReference>
<dbReference type="FunFam" id="3.40.50.11540:FF:000001">
    <property type="entry name" value="NADH dehydrogenase [ubiquinone] flavoprotein 1, mitochondrial"/>
    <property type="match status" value="1"/>
</dbReference>
<dbReference type="Gene3D" id="6.10.250.1450">
    <property type="match status" value="1"/>
</dbReference>
<dbReference type="InterPro" id="IPR037207">
    <property type="entry name" value="Nuop51_4Fe4S-bd_sf"/>
</dbReference>
<dbReference type="SUPFAM" id="SSF54862">
    <property type="entry name" value="4Fe-4S ferredoxins"/>
    <property type="match status" value="1"/>
</dbReference>
<dbReference type="SUPFAM" id="SSF140490">
    <property type="entry name" value="Nqo1C-terminal domain-like"/>
    <property type="match status" value="1"/>
</dbReference>
<keyword evidence="3" id="KW-0479">Metal-binding</keyword>
<dbReference type="PANTHER" id="PTHR43578">
    <property type="entry name" value="NADH-QUINONE OXIDOREDUCTASE SUBUNIT F"/>
    <property type="match status" value="1"/>
</dbReference>
<dbReference type="SUPFAM" id="SSF52833">
    <property type="entry name" value="Thioredoxin-like"/>
    <property type="match status" value="1"/>
</dbReference>
<dbReference type="InterPro" id="IPR037225">
    <property type="entry name" value="Nuo51_FMN-bd_sf"/>
</dbReference>
<feature type="domain" description="4Fe-4S ferredoxin-type" evidence="6">
    <location>
        <begin position="563"/>
        <end position="592"/>
    </location>
</feature>
<dbReference type="PROSITE" id="PS00645">
    <property type="entry name" value="COMPLEX1_51K_2"/>
    <property type="match status" value="1"/>
</dbReference>
<dbReference type="Pfam" id="PF01512">
    <property type="entry name" value="Complex1_51K"/>
    <property type="match status" value="1"/>
</dbReference>
<dbReference type="PROSITE" id="PS00198">
    <property type="entry name" value="4FE4S_FER_1"/>
    <property type="match status" value="1"/>
</dbReference>
<dbReference type="Pfam" id="PF10589">
    <property type="entry name" value="NADH_4Fe-4S"/>
    <property type="match status" value="1"/>
</dbReference>
<reference evidence="7 8" key="1">
    <citation type="submission" date="2018-08" db="EMBL/GenBank/DDBJ databases">
        <title>Genome analysis of the thermophilic bacterium of the candidate phylum Aminicenantes from deep subsurface aquifer revealed its physiology and ecological role.</title>
        <authorList>
            <person name="Kadnikov V.V."/>
            <person name="Mardanov A.V."/>
            <person name="Beletsky A.V."/>
            <person name="Karnachuk O.V."/>
            <person name="Ravin N.V."/>
        </authorList>
    </citation>
    <scope>NUCLEOTIDE SEQUENCE [LARGE SCALE GENOMIC DNA]</scope>
    <source>
        <strain evidence="7">BY38</strain>
    </source>
</reference>
<dbReference type="CDD" id="cd02980">
    <property type="entry name" value="TRX_Fd_family"/>
    <property type="match status" value="1"/>
</dbReference>
<evidence type="ECO:0000313" key="8">
    <source>
        <dbReference type="Proteomes" id="UP000257323"/>
    </source>
</evidence>
<evidence type="ECO:0000256" key="1">
    <source>
        <dbReference type="ARBA" id="ARBA00007523"/>
    </source>
</evidence>
<keyword evidence="4" id="KW-0408">Iron</keyword>
<dbReference type="InterPro" id="IPR011538">
    <property type="entry name" value="Nuo51_FMN-bd"/>
</dbReference>
<protein>
    <submittedName>
        <fullName evidence="7">NADH-quinone oxidoreductase subunit NuoF</fullName>
    </submittedName>
</protein>
<evidence type="ECO:0000259" key="6">
    <source>
        <dbReference type="PROSITE" id="PS51379"/>
    </source>
</evidence>
<dbReference type="Gene3D" id="3.10.20.600">
    <property type="match status" value="1"/>
</dbReference>
<keyword evidence="2" id="KW-0004">4Fe-4S</keyword>
<dbReference type="GO" id="GO:0046872">
    <property type="term" value="F:metal ion binding"/>
    <property type="evidence" value="ECO:0007669"/>
    <property type="project" value="UniProtKB-KW"/>
</dbReference>
<dbReference type="Proteomes" id="UP000257323">
    <property type="component" value="Unassembled WGS sequence"/>
</dbReference>
<dbReference type="AlphaFoldDB" id="A0A3E2BKA2"/>
<dbReference type="SUPFAM" id="SSF142019">
    <property type="entry name" value="Nqo1 FMN-binding domain-like"/>
    <property type="match status" value="1"/>
</dbReference>
<evidence type="ECO:0000256" key="3">
    <source>
        <dbReference type="ARBA" id="ARBA00022723"/>
    </source>
</evidence>
<dbReference type="InterPro" id="IPR019575">
    <property type="entry name" value="Nuop51_4Fe4S-bd"/>
</dbReference>
<evidence type="ECO:0000256" key="5">
    <source>
        <dbReference type="ARBA" id="ARBA00023014"/>
    </source>
</evidence>
<dbReference type="FunFam" id="1.20.1440.230:FF:000001">
    <property type="entry name" value="Mitochondrial NADH dehydrogenase flavoprotein 1"/>
    <property type="match status" value="1"/>
</dbReference>
<dbReference type="Pfam" id="PF10531">
    <property type="entry name" value="SLBB"/>
    <property type="match status" value="1"/>
</dbReference>
<dbReference type="GO" id="GO:0010181">
    <property type="term" value="F:FMN binding"/>
    <property type="evidence" value="ECO:0007669"/>
    <property type="project" value="InterPro"/>
</dbReference>
<dbReference type="InterPro" id="IPR017896">
    <property type="entry name" value="4Fe4S_Fe-S-bd"/>
</dbReference>
<comment type="caution">
    <text evidence="7">The sequence shown here is derived from an EMBL/GenBank/DDBJ whole genome shotgun (WGS) entry which is preliminary data.</text>
</comment>
<dbReference type="EMBL" id="QUAH01000013">
    <property type="protein sequence ID" value="RFT15046.1"/>
    <property type="molecule type" value="Genomic_DNA"/>
</dbReference>